<dbReference type="Pfam" id="PF00005">
    <property type="entry name" value="ABC_tran"/>
    <property type="match status" value="1"/>
</dbReference>
<dbReference type="PANTHER" id="PTHR24221:SF654">
    <property type="entry name" value="ATP-BINDING CASSETTE SUB-FAMILY B MEMBER 6"/>
    <property type="match status" value="1"/>
</dbReference>
<dbReference type="InterPro" id="IPR011527">
    <property type="entry name" value="ABC1_TM_dom"/>
</dbReference>
<feature type="non-terminal residue" evidence="7">
    <location>
        <position position="250"/>
    </location>
</feature>
<dbReference type="SUPFAM" id="SSF52540">
    <property type="entry name" value="P-loop containing nucleoside triphosphate hydrolases"/>
    <property type="match status" value="1"/>
</dbReference>
<keyword evidence="4 5" id="KW-0472">Membrane</keyword>
<evidence type="ECO:0000256" key="3">
    <source>
        <dbReference type="ARBA" id="ARBA00022989"/>
    </source>
</evidence>
<feature type="transmembrane region" description="Helical" evidence="5">
    <location>
        <begin position="12"/>
        <end position="36"/>
    </location>
</feature>
<evidence type="ECO:0000256" key="4">
    <source>
        <dbReference type="ARBA" id="ARBA00023136"/>
    </source>
</evidence>
<dbReference type="PROSITE" id="PS50929">
    <property type="entry name" value="ABC_TM1F"/>
    <property type="match status" value="1"/>
</dbReference>
<name>X1IIT1_9ZZZZ</name>
<dbReference type="InterPro" id="IPR027417">
    <property type="entry name" value="P-loop_NTPase"/>
</dbReference>
<dbReference type="GO" id="GO:0016887">
    <property type="term" value="F:ATP hydrolysis activity"/>
    <property type="evidence" value="ECO:0007669"/>
    <property type="project" value="InterPro"/>
</dbReference>
<gene>
    <name evidence="7" type="ORF">S03H2_57573</name>
</gene>
<comment type="subcellular location">
    <subcellularLocation>
        <location evidence="1">Membrane</location>
        <topology evidence="1">Multi-pass membrane protein</topology>
    </subcellularLocation>
</comment>
<keyword evidence="3 5" id="KW-1133">Transmembrane helix</keyword>
<dbReference type="GO" id="GO:0140359">
    <property type="term" value="F:ABC-type transporter activity"/>
    <property type="evidence" value="ECO:0007669"/>
    <property type="project" value="InterPro"/>
</dbReference>
<dbReference type="Gene3D" id="3.40.50.300">
    <property type="entry name" value="P-loop containing nucleotide triphosphate hydrolases"/>
    <property type="match status" value="1"/>
</dbReference>
<proteinExistence type="predicted"/>
<organism evidence="7">
    <name type="scientific">marine sediment metagenome</name>
    <dbReference type="NCBI Taxonomy" id="412755"/>
    <lineage>
        <taxon>unclassified sequences</taxon>
        <taxon>metagenomes</taxon>
        <taxon>ecological metagenomes</taxon>
    </lineage>
</organism>
<dbReference type="InterPro" id="IPR036640">
    <property type="entry name" value="ABC1_TM_sf"/>
</dbReference>
<reference evidence="7" key="1">
    <citation type="journal article" date="2014" name="Front. Microbiol.">
        <title>High frequency of phylogenetically diverse reductive dehalogenase-homologous genes in deep subseafloor sedimentary metagenomes.</title>
        <authorList>
            <person name="Kawai M."/>
            <person name="Futagami T."/>
            <person name="Toyoda A."/>
            <person name="Takaki Y."/>
            <person name="Nishi S."/>
            <person name="Hori S."/>
            <person name="Arai W."/>
            <person name="Tsubouchi T."/>
            <person name="Morono Y."/>
            <person name="Uchiyama I."/>
            <person name="Ito T."/>
            <person name="Fujiyama A."/>
            <person name="Inagaki F."/>
            <person name="Takami H."/>
        </authorList>
    </citation>
    <scope>NUCLEOTIDE SEQUENCE</scope>
    <source>
        <strain evidence="7">Expedition CK06-06</strain>
    </source>
</reference>
<accession>X1IIT1</accession>
<evidence type="ECO:0000256" key="5">
    <source>
        <dbReference type="SAM" id="Phobius"/>
    </source>
</evidence>
<evidence type="ECO:0000256" key="2">
    <source>
        <dbReference type="ARBA" id="ARBA00022692"/>
    </source>
</evidence>
<dbReference type="PANTHER" id="PTHR24221">
    <property type="entry name" value="ATP-BINDING CASSETTE SUB-FAMILY B"/>
    <property type="match status" value="1"/>
</dbReference>
<keyword evidence="2 5" id="KW-0812">Transmembrane</keyword>
<sequence>RDYLTSFLEVIQSFSIFFAVFEMVSILGMIVILLFSHFTLGISVQPGEIFAFFSYINMFYRPLRQMAEKFNTFQSAMAASERIFSLMDKEILIRDPAQPMQPEIETAGAVAFKDVWFSYSDPDNPKEDQPVLKDLSFTIRTGEKVAIVGHTGSGKSTVINLINRLYDIKQGSIEINGLDICKYSLVDLRSRITTVPQDFFLFSGTIAENITLHRPGFSSQDIENAARAVKADTFIQRLPQKYNQEILEQV</sequence>
<dbReference type="GO" id="GO:0016020">
    <property type="term" value="C:membrane"/>
    <property type="evidence" value="ECO:0007669"/>
    <property type="project" value="UniProtKB-SubCell"/>
</dbReference>
<dbReference type="Gene3D" id="1.20.1560.10">
    <property type="entry name" value="ABC transporter type 1, transmembrane domain"/>
    <property type="match status" value="1"/>
</dbReference>
<feature type="domain" description="ABC transmembrane type-1" evidence="6">
    <location>
        <begin position="1"/>
        <end position="75"/>
    </location>
</feature>
<dbReference type="InterPro" id="IPR003439">
    <property type="entry name" value="ABC_transporter-like_ATP-bd"/>
</dbReference>
<evidence type="ECO:0000259" key="6">
    <source>
        <dbReference type="PROSITE" id="PS50929"/>
    </source>
</evidence>
<feature type="non-terminal residue" evidence="7">
    <location>
        <position position="1"/>
    </location>
</feature>
<dbReference type="EMBL" id="BARU01036911">
    <property type="protein sequence ID" value="GAH82341.1"/>
    <property type="molecule type" value="Genomic_DNA"/>
</dbReference>
<comment type="caution">
    <text evidence="7">The sequence shown here is derived from an EMBL/GenBank/DDBJ whole genome shotgun (WGS) entry which is preliminary data.</text>
</comment>
<dbReference type="GO" id="GO:0005524">
    <property type="term" value="F:ATP binding"/>
    <property type="evidence" value="ECO:0007669"/>
    <property type="project" value="InterPro"/>
</dbReference>
<dbReference type="SUPFAM" id="SSF90123">
    <property type="entry name" value="ABC transporter transmembrane region"/>
    <property type="match status" value="1"/>
</dbReference>
<evidence type="ECO:0000256" key="1">
    <source>
        <dbReference type="ARBA" id="ARBA00004141"/>
    </source>
</evidence>
<dbReference type="InterPro" id="IPR039421">
    <property type="entry name" value="Type_1_exporter"/>
</dbReference>
<protein>
    <recommendedName>
        <fullName evidence="6">ABC transmembrane type-1 domain-containing protein</fullName>
    </recommendedName>
</protein>
<dbReference type="AlphaFoldDB" id="X1IIT1"/>
<evidence type="ECO:0000313" key="7">
    <source>
        <dbReference type="EMBL" id="GAH82341.1"/>
    </source>
</evidence>